<dbReference type="OrthoDB" id="9802003at2"/>
<evidence type="ECO:0000256" key="1">
    <source>
        <dbReference type="ARBA" id="ARBA00009981"/>
    </source>
</evidence>
<comment type="similarity">
    <text evidence="1 2">Belongs to the phD/YefM antitoxin family.</text>
</comment>
<dbReference type="Proteomes" id="UP000466345">
    <property type="component" value="Unassembled WGS sequence"/>
</dbReference>
<sequence>MRITADEARRNLVPLIKRVIDDHDTIEITSEHGNVVMMSAEDFAAWQEEVYLLRSR</sequence>
<comment type="caution">
    <text evidence="3">The sequence shown here is derived from an EMBL/GenBank/DDBJ whole genome shotgun (WGS) entry which is preliminary data.</text>
</comment>
<name>A0A7K0CRL5_9ACTN</name>
<comment type="function">
    <text evidence="2">Antitoxin component of a type II toxin-antitoxin (TA) system.</text>
</comment>
<evidence type="ECO:0000256" key="2">
    <source>
        <dbReference type="RuleBase" id="RU362080"/>
    </source>
</evidence>
<dbReference type="NCBIfam" id="TIGR01552">
    <property type="entry name" value="phd_fam"/>
    <property type="match status" value="1"/>
</dbReference>
<dbReference type="Gene3D" id="3.40.1620.10">
    <property type="entry name" value="YefM-like domain"/>
    <property type="match status" value="1"/>
</dbReference>
<organism evidence="3 4">
    <name type="scientific">Streptomyces smaragdinus</name>
    <dbReference type="NCBI Taxonomy" id="2585196"/>
    <lineage>
        <taxon>Bacteria</taxon>
        <taxon>Bacillati</taxon>
        <taxon>Actinomycetota</taxon>
        <taxon>Actinomycetes</taxon>
        <taxon>Kitasatosporales</taxon>
        <taxon>Streptomycetaceae</taxon>
        <taxon>Streptomyces</taxon>
    </lineage>
</organism>
<protein>
    <recommendedName>
        <fullName evidence="2">Antitoxin</fullName>
    </recommendedName>
</protein>
<accession>A0A7K0CRL5</accession>
<evidence type="ECO:0000313" key="3">
    <source>
        <dbReference type="EMBL" id="MQY16099.1"/>
    </source>
</evidence>
<dbReference type="Pfam" id="PF02604">
    <property type="entry name" value="PhdYeFM_antitox"/>
    <property type="match status" value="1"/>
</dbReference>
<dbReference type="InterPro" id="IPR036165">
    <property type="entry name" value="YefM-like_sf"/>
</dbReference>
<gene>
    <name evidence="3" type="primary">relJ_2</name>
    <name evidence="3" type="ORF">SRB5_62910</name>
</gene>
<reference evidence="3 4" key="1">
    <citation type="submission" date="2019-10" db="EMBL/GenBank/DDBJ databases">
        <title>Streptomyces smaragdinus sp. nov. and Streptomyces fabii sp. nov., isolated from the gut of fungus growing-termite Macrotermes natalensis.</title>
        <authorList>
            <person name="Schwitalla J."/>
            <person name="Benndorf R."/>
            <person name="Martin K."/>
            <person name="De Beer W."/>
            <person name="Kaster A.-K."/>
            <person name="Vollmers J."/>
            <person name="Poulsen M."/>
            <person name="Beemelmanns C."/>
        </authorList>
    </citation>
    <scope>NUCLEOTIDE SEQUENCE [LARGE SCALE GENOMIC DNA]</scope>
    <source>
        <strain evidence="3 4">RB5</strain>
    </source>
</reference>
<dbReference type="AlphaFoldDB" id="A0A7K0CRL5"/>
<dbReference type="SUPFAM" id="SSF143120">
    <property type="entry name" value="YefM-like"/>
    <property type="match status" value="1"/>
</dbReference>
<dbReference type="RefSeq" id="WP_153456882.1">
    <property type="nucleotide sequence ID" value="NZ_WEGJ01000044.1"/>
</dbReference>
<proteinExistence type="inferred from homology"/>
<evidence type="ECO:0000313" key="4">
    <source>
        <dbReference type="Proteomes" id="UP000466345"/>
    </source>
</evidence>
<dbReference type="EMBL" id="WEGJ01000044">
    <property type="protein sequence ID" value="MQY16099.1"/>
    <property type="molecule type" value="Genomic_DNA"/>
</dbReference>
<keyword evidence="4" id="KW-1185">Reference proteome</keyword>
<dbReference type="InterPro" id="IPR006442">
    <property type="entry name" value="Antitoxin_Phd/YefM"/>
</dbReference>